<accession>A0A7Y0A4U8</accession>
<evidence type="ECO:0000256" key="1">
    <source>
        <dbReference type="ARBA" id="ARBA00006484"/>
    </source>
</evidence>
<organism evidence="3 4">
    <name type="scientific">Chryseobacterium cheonjiense</name>
    <dbReference type="NCBI Taxonomy" id="2728845"/>
    <lineage>
        <taxon>Bacteria</taxon>
        <taxon>Pseudomonadati</taxon>
        <taxon>Bacteroidota</taxon>
        <taxon>Flavobacteriia</taxon>
        <taxon>Flavobacteriales</taxon>
        <taxon>Weeksellaceae</taxon>
        <taxon>Chryseobacterium group</taxon>
        <taxon>Chryseobacterium</taxon>
    </lineage>
</organism>
<dbReference type="Pfam" id="PF00106">
    <property type="entry name" value="adh_short"/>
    <property type="match status" value="1"/>
</dbReference>
<sequence>MITGAASGIGLEIAKLFSKKNNTVIMADRTADRLITEAEKLVNAIAITIDLADEQALKTFIEKLKIEHSDLNIAILNAGIANDYALFSDLYNSAYSHSEMATNYLANVQLAHGLEPILADQENAAFVFTTSGLAFVPNLTYPTYSATKSALHSFATASRLALERKGSEIKVFDLMPH</sequence>
<dbReference type="PANTHER" id="PTHR43669">
    <property type="entry name" value="5-KETO-D-GLUCONATE 5-REDUCTASE"/>
    <property type="match status" value="1"/>
</dbReference>
<evidence type="ECO:0000313" key="4">
    <source>
        <dbReference type="Proteomes" id="UP000552615"/>
    </source>
</evidence>
<dbReference type="InterPro" id="IPR002347">
    <property type="entry name" value="SDR_fam"/>
</dbReference>
<dbReference type="SUPFAM" id="SSF51735">
    <property type="entry name" value="NAD(P)-binding Rossmann-fold domains"/>
    <property type="match status" value="1"/>
</dbReference>
<protein>
    <submittedName>
        <fullName evidence="3">SDR family NAD(P)-dependent oxidoreductase</fullName>
    </submittedName>
</protein>
<dbReference type="InterPro" id="IPR036291">
    <property type="entry name" value="NAD(P)-bd_dom_sf"/>
</dbReference>
<keyword evidence="4" id="KW-1185">Reference proteome</keyword>
<evidence type="ECO:0000256" key="2">
    <source>
        <dbReference type="ARBA" id="ARBA00023002"/>
    </source>
</evidence>
<dbReference type="PANTHER" id="PTHR43669:SF3">
    <property type="entry name" value="ALCOHOL DEHYDROGENASE, PUTATIVE (AFU_ORTHOLOGUE AFUA_3G03445)-RELATED"/>
    <property type="match status" value="1"/>
</dbReference>
<dbReference type="Proteomes" id="UP000552615">
    <property type="component" value="Unassembled WGS sequence"/>
</dbReference>
<comment type="similarity">
    <text evidence="1">Belongs to the short-chain dehydrogenases/reductases (SDR) family.</text>
</comment>
<reference evidence="3 4" key="1">
    <citation type="submission" date="2020-04" db="EMBL/GenBank/DDBJ databases">
        <title>Chryseobacterium sp. RJ-7-14 sp. nov., isolated from Jeju soil.</title>
        <authorList>
            <person name="Dahal R.H."/>
            <person name="Chaudhary D.K."/>
        </authorList>
    </citation>
    <scope>NUCLEOTIDE SEQUENCE [LARGE SCALE GENOMIC DNA]</scope>
    <source>
        <strain evidence="3 4">RJ-7-14</strain>
    </source>
</reference>
<keyword evidence="2" id="KW-0560">Oxidoreductase</keyword>
<dbReference type="RefSeq" id="WP_169230064.1">
    <property type="nucleotide sequence ID" value="NZ_JABBGF010000001.1"/>
</dbReference>
<dbReference type="AlphaFoldDB" id="A0A7Y0A4U8"/>
<proteinExistence type="inferred from homology"/>
<dbReference type="EMBL" id="JABBGF010000001">
    <property type="protein sequence ID" value="NML56687.1"/>
    <property type="molecule type" value="Genomic_DNA"/>
</dbReference>
<evidence type="ECO:0000313" key="3">
    <source>
        <dbReference type="EMBL" id="NML56687.1"/>
    </source>
</evidence>
<gene>
    <name evidence="3" type="ORF">HHL20_04950</name>
</gene>
<comment type="caution">
    <text evidence="3">The sequence shown here is derived from an EMBL/GenBank/DDBJ whole genome shotgun (WGS) entry which is preliminary data.</text>
</comment>
<name>A0A7Y0A4U8_9FLAO</name>
<dbReference type="GO" id="GO:0016491">
    <property type="term" value="F:oxidoreductase activity"/>
    <property type="evidence" value="ECO:0007669"/>
    <property type="project" value="UniProtKB-KW"/>
</dbReference>
<dbReference type="Gene3D" id="3.40.50.720">
    <property type="entry name" value="NAD(P)-binding Rossmann-like Domain"/>
    <property type="match status" value="1"/>
</dbReference>